<dbReference type="InParanoid" id="C3XTU2"/>
<evidence type="ECO:0000313" key="5">
    <source>
        <dbReference type="EMBL" id="EEN68316.1"/>
    </source>
</evidence>
<evidence type="ECO:0000259" key="4">
    <source>
        <dbReference type="Pfam" id="PF25877"/>
    </source>
</evidence>
<evidence type="ECO:0000256" key="2">
    <source>
        <dbReference type="ARBA" id="ARBA00023043"/>
    </source>
</evidence>
<feature type="compositionally biased region" description="Polar residues" evidence="3">
    <location>
        <begin position="183"/>
        <end position="192"/>
    </location>
</feature>
<dbReference type="PANTHER" id="PTHR14491">
    <property type="entry name" value="SOSONDOWAH, ISOFORM G"/>
    <property type="match status" value="1"/>
</dbReference>
<dbReference type="PANTHER" id="PTHR14491:SF7">
    <property type="entry name" value="SOSONDOWAH, ISOFORM G"/>
    <property type="match status" value="1"/>
</dbReference>
<gene>
    <name evidence="5" type="ORF">BRAFLDRAFT_122518</name>
</gene>
<accession>C3XTU2</accession>
<protein>
    <recommendedName>
        <fullName evidence="4">SOWAHA-C winged helix-turn-helix domain-containing protein</fullName>
    </recommendedName>
</protein>
<dbReference type="eggNOG" id="ENOG502QRSJ">
    <property type="taxonomic scope" value="Eukaryota"/>
</dbReference>
<feature type="compositionally biased region" description="Polar residues" evidence="3">
    <location>
        <begin position="302"/>
        <end position="313"/>
    </location>
</feature>
<keyword evidence="1" id="KW-0677">Repeat</keyword>
<organism>
    <name type="scientific">Branchiostoma floridae</name>
    <name type="common">Florida lancelet</name>
    <name type="synonym">Amphioxus</name>
    <dbReference type="NCBI Taxonomy" id="7739"/>
    <lineage>
        <taxon>Eukaryota</taxon>
        <taxon>Metazoa</taxon>
        <taxon>Chordata</taxon>
        <taxon>Cephalochordata</taxon>
        <taxon>Leptocardii</taxon>
        <taxon>Amphioxiformes</taxon>
        <taxon>Branchiostomatidae</taxon>
        <taxon>Branchiostoma</taxon>
    </lineage>
</organism>
<dbReference type="AlphaFoldDB" id="C3XTU2"/>
<dbReference type="EMBL" id="GG666464">
    <property type="protein sequence ID" value="EEN68316.1"/>
    <property type="molecule type" value="Genomic_DNA"/>
</dbReference>
<evidence type="ECO:0000256" key="1">
    <source>
        <dbReference type="ARBA" id="ARBA00022737"/>
    </source>
</evidence>
<proteinExistence type="predicted"/>
<name>C3XTU2_BRAFL</name>
<feature type="compositionally biased region" description="Basic and acidic residues" evidence="3">
    <location>
        <begin position="445"/>
        <end position="455"/>
    </location>
</feature>
<feature type="region of interest" description="Disordered" evidence="3">
    <location>
        <begin position="434"/>
        <end position="455"/>
    </location>
</feature>
<dbReference type="InterPro" id="IPR058889">
    <property type="entry name" value="WHD_SOWAHA-C"/>
</dbReference>
<sequence length="455" mass="51530">MHRYVPEAAILVIQLNMADYEFSFDGVKQFIADRGGRVRNVELVTHFRQHLNDPARKAEARELFKDFVNNVAVIRQEEGEKFLVLKKKYREPSAQVSRVRPLAVEELEYTGEEPQNNYPYQPPEQPSSYLAFQEPPLPPPPALASPVRRDWDVPAPPAEQEVGGSPAGWQPPYQQPDLVRRQPSFNDYNQQPPYDEPEQIRRQLSFNQPPNPYEHNDEPLPVNRQSSFKEPVSVARKPSFEKAITHNQFPPHEPSPSPLDDAHSPTFKRPSPPAQSQNGGPRSELPRSDSSSRMETGSSRSDTVSIRSDTASISEKGEAEDDGYGSNVSSVAKRVHFAEYDEYLILHQDFVPSSQLYYHHTHRPQLMLDVLEKEWMLKAAVGNVSALRRLLSQDPNLASKKALWCLHRGMEIRSGLPGYRNVVSHPTQACYHGNHTEGPNMCPSPERRGEAGEVL</sequence>
<keyword evidence="2" id="KW-0040">ANK repeat</keyword>
<evidence type="ECO:0000256" key="3">
    <source>
        <dbReference type="SAM" id="MobiDB-lite"/>
    </source>
</evidence>
<feature type="region of interest" description="Disordered" evidence="3">
    <location>
        <begin position="111"/>
        <end position="327"/>
    </location>
</feature>
<dbReference type="Pfam" id="PF25877">
    <property type="entry name" value="WHD_SOWAH"/>
    <property type="match status" value="1"/>
</dbReference>
<reference evidence="5" key="1">
    <citation type="journal article" date="2008" name="Nature">
        <title>The amphioxus genome and the evolution of the chordate karyotype.</title>
        <authorList>
            <consortium name="US DOE Joint Genome Institute (JGI-PGF)"/>
            <person name="Putnam N.H."/>
            <person name="Butts T."/>
            <person name="Ferrier D.E.K."/>
            <person name="Furlong R.F."/>
            <person name="Hellsten U."/>
            <person name="Kawashima T."/>
            <person name="Robinson-Rechavi M."/>
            <person name="Shoguchi E."/>
            <person name="Terry A."/>
            <person name="Yu J.-K."/>
            <person name="Benito-Gutierrez E.L."/>
            <person name="Dubchak I."/>
            <person name="Garcia-Fernandez J."/>
            <person name="Gibson-Brown J.J."/>
            <person name="Grigoriev I.V."/>
            <person name="Horton A.C."/>
            <person name="de Jong P.J."/>
            <person name="Jurka J."/>
            <person name="Kapitonov V.V."/>
            <person name="Kohara Y."/>
            <person name="Kuroki Y."/>
            <person name="Lindquist E."/>
            <person name="Lucas S."/>
            <person name="Osoegawa K."/>
            <person name="Pennacchio L.A."/>
            <person name="Salamov A.A."/>
            <person name="Satou Y."/>
            <person name="Sauka-Spengler T."/>
            <person name="Schmutz J."/>
            <person name="Shin-I T."/>
            <person name="Toyoda A."/>
            <person name="Bronner-Fraser M."/>
            <person name="Fujiyama A."/>
            <person name="Holland L.Z."/>
            <person name="Holland P.W.H."/>
            <person name="Satoh N."/>
            <person name="Rokhsar D.S."/>
        </authorList>
    </citation>
    <scope>NUCLEOTIDE SEQUENCE [LARGE SCALE GENOMIC DNA]</scope>
    <source>
        <strain evidence="5">S238N-H82</strain>
        <tissue evidence="5">Testes</tissue>
    </source>
</reference>
<feature type="domain" description="SOWAHA-C winged helix-turn-helix" evidence="4">
    <location>
        <begin position="21"/>
        <end position="97"/>
    </location>
</feature>